<dbReference type="eggNOG" id="COG2931">
    <property type="taxonomic scope" value="Bacteria"/>
</dbReference>
<dbReference type="RefSeq" id="WP_035231424.1">
    <property type="nucleotide sequence ID" value="NZ_ARXV01000004.1"/>
</dbReference>
<comment type="caution">
    <text evidence="2">The sequence shown here is derived from an EMBL/GenBank/DDBJ whole genome shotgun (WGS) entry which is preliminary data.</text>
</comment>
<sequence>MLFLHHLSKRKILTAGILLSTTNLAQAALQPVGPEYLVNTTSSGYEATPLIANSSDNNTLIVWTSEAAYAESGSSIMGQFYNQYGEAEGAEKTLVGLSANIARISEQDNYAHIAMTSWPDGRFALAWSTEGDALNEFESEYDMVLQFFNADGTADGDVITVADTSDREAMPSLASNNTGLIIAWQSYPTSDTKELKVNTLKYRRYSKNGNSLTAAPIIVNSTASNLGNQPSAALSEDNIALITWATNAQGKAVEGSSPDYRVNAALFATNDNPINSSITLDAMDGADTPSEVHAITLNNTDFLAAWDSGIDGSRNPRARTISATGNQGELIESQTSGDDVISGVTKDQDGNAFVAWNRSEYGERTLYTQHVTINGAVGSPVQVSTYTDPEENNAALLVDSDGVLTIAWESWITNDDDAPDIYARRFNVTNQPPATKEEGGSSGGGGAPATILLGILATLVFRRKQ</sequence>
<evidence type="ECO:0000313" key="3">
    <source>
        <dbReference type="Proteomes" id="UP000029444"/>
    </source>
</evidence>
<evidence type="ECO:0000256" key="1">
    <source>
        <dbReference type="SAM" id="SignalP"/>
    </source>
</evidence>
<proteinExistence type="predicted"/>
<evidence type="ECO:0000313" key="2">
    <source>
        <dbReference type="EMBL" id="KGD65384.1"/>
    </source>
</evidence>
<keyword evidence="1" id="KW-0732">Signal</keyword>
<dbReference type="OrthoDB" id="6080192at2"/>
<dbReference type="Proteomes" id="UP000029444">
    <property type="component" value="Unassembled WGS sequence"/>
</dbReference>
<dbReference type="PATRIC" id="fig|1177154.3.peg.1303"/>
<keyword evidence="3" id="KW-1185">Reference proteome</keyword>
<feature type="chain" id="PRO_5001909466" evidence="1">
    <location>
        <begin position="28"/>
        <end position="465"/>
    </location>
</feature>
<feature type="signal peptide" evidence="1">
    <location>
        <begin position="1"/>
        <end position="27"/>
    </location>
</feature>
<organism evidence="2 3">
    <name type="scientific">Alcanivorax nanhaiticus</name>
    <dbReference type="NCBI Taxonomy" id="1177154"/>
    <lineage>
        <taxon>Bacteria</taxon>
        <taxon>Pseudomonadati</taxon>
        <taxon>Pseudomonadota</taxon>
        <taxon>Gammaproteobacteria</taxon>
        <taxon>Oceanospirillales</taxon>
        <taxon>Alcanivoracaceae</taxon>
        <taxon>Alcanivorax</taxon>
    </lineage>
</organism>
<dbReference type="STRING" id="1177154.Y5S_01277"/>
<protein>
    <submittedName>
        <fullName evidence="2">Uncharacterized protein</fullName>
    </submittedName>
</protein>
<dbReference type="AlphaFoldDB" id="A0A095SM01"/>
<name>A0A095SM01_9GAMM</name>
<accession>A0A095SM01</accession>
<dbReference type="EMBL" id="ARXV01000004">
    <property type="protein sequence ID" value="KGD65384.1"/>
    <property type="molecule type" value="Genomic_DNA"/>
</dbReference>
<reference evidence="2 3" key="1">
    <citation type="submission" date="2012-09" db="EMBL/GenBank/DDBJ databases">
        <title>Genome Sequence of alkane-degrading Bacterium Alcanivorax sp. 19-m-6.</title>
        <authorList>
            <person name="Lai Q."/>
            <person name="Shao Z."/>
        </authorList>
    </citation>
    <scope>NUCLEOTIDE SEQUENCE [LARGE SCALE GENOMIC DNA]</scope>
    <source>
        <strain evidence="2 3">19-m-6</strain>
    </source>
</reference>
<gene>
    <name evidence="2" type="ORF">Y5S_01277</name>
</gene>